<dbReference type="InterPro" id="IPR002347">
    <property type="entry name" value="SDR_fam"/>
</dbReference>
<proteinExistence type="inferred from homology"/>
<dbReference type="AlphaFoldDB" id="A0A927KAS0"/>
<keyword evidence="2" id="KW-0560">Oxidoreductase</keyword>
<evidence type="ECO:0000313" key="4">
    <source>
        <dbReference type="Proteomes" id="UP000616839"/>
    </source>
</evidence>
<dbReference type="Gene3D" id="3.40.50.720">
    <property type="entry name" value="NAD(P)-binding Rossmann-like Domain"/>
    <property type="match status" value="1"/>
</dbReference>
<dbReference type="InterPro" id="IPR020904">
    <property type="entry name" value="Sc_DH/Rdtase_CS"/>
</dbReference>
<dbReference type="EMBL" id="JACYXZ010000004">
    <property type="protein sequence ID" value="MBD8870775.1"/>
    <property type="molecule type" value="Genomic_DNA"/>
</dbReference>
<name>A0A927KAS0_9ACTN</name>
<dbReference type="PANTHER" id="PTHR42879:SF2">
    <property type="entry name" value="3-OXOACYL-[ACYL-CARRIER-PROTEIN] REDUCTASE FABG"/>
    <property type="match status" value="1"/>
</dbReference>
<reference evidence="3" key="1">
    <citation type="submission" date="2020-09" db="EMBL/GenBank/DDBJ databases">
        <title>Nocardioides sp. strain MJB4 16S ribosomal RNA gene Genome sequencing and assembly.</title>
        <authorList>
            <person name="Kim I."/>
        </authorList>
    </citation>
    <scope>NUCLEOTIDE SEQUENCE</scope>
    <source>
        <strain evidence="3">MJB4</strain>
    </source>
</reference>
<dbReference type="PANTHER" id="PTHR42879">
    <property type="entry name" value="3-OXOACYL-(ACYL-CARRIER-PROTEIN) REDUCTASE"/>
    <property type="match status" value="1"/>
</dbReference>
<dbReference type="InterPro" id="IPR050259">
    <property type="entry name" value="SDR"/>
</dbReference>
<dbReference type="SUPFAM" id="SSF51735">
    <property type="entry name" value="NAD(P)-binding Rossmann-fold domains"/>
    <property type="match status" value="1"/>
</dbReference>
<evidence type="ECO:0000256" key="2">
    <source>
        <dbReference type="ARBA" id="ARBA00023002"/>
    </source>
</evidence>
<dbReference type="Pfam" id="PF13561">
    <property type="entry name" value="adh_short_C2"/>
    <property type="match status" value="1"/>
</dbReference>
<evidence type="ECO:0000313" key="3">
    <source>
        <dbReference type="EMBL" id="MBD8870775.1"/>
    </source>
</evidence>
<dbReference type="InterPro" id="IPR036291">
    <property type="entry name" value="NAD(P)-bd_dom_sf"/>
</dbReference>
<accession>A0A927KAS0</accession>
<sequence>MTSNDLLDLTGRVALVTGAGQGVGRQIALTLASFGADVVVNDYDETRAESVAAEVRKLGVSSLAAQSDVGDFQRMGEVFDEVKEKWGSVTILVNNAGNRGAGPAPTKQRAFWDQTPSDWEPFIHVNLDGVLNSTRHAMGHMVEAKQGRVITIISDAGRVGEVNGMEVYSGAKAGAAGFTRAMARLGGRFGVTANCVALGATRTPAIEAAIADEEFAKRVLSSYIVRRFGEPDDAANLILFLASDASSWITGQTIPVNGGYSLTM</sequence>
<evidence type="ECO:0000256" key="1">
    <source>
        <dbReference type="ARBA" id="ARBA00006484"/>
    </source>
</evidence>
<keyword evidence="4" id="KW-1185">Reference proteome</keyword>
<dbReference type="RefSeq" id="WP_192144121.1">
    <property type="nucleotide sequence ID" value="NZ_JACYXZ010000004.1"/>
</dbReference>
<dbReference type="GO" id="GO:0032787">
    <property type="term" value="P:monocarboxylic acid metabolic process"/>
    <property type="evidence" value="ECO:0007669"/>
    <property type="project" value="UniProtKB-ARBA"/>
</dbReference>
<protein>
    <submittedName>
        <fullName evidence="3">SDR family oxidoreductase</fullName>
    </submittedName>
</protein>
<dbReference type="PRINTS" id="PR00081">
    <property type="entry name" value="GDHRDH"/>
</dbReference>
<comment type="similarity">
    <text evidence="1">Belongs to the short-chain dehydrogenases/reductases (SDR) family.</text>
</comment>
<gene>
    <name evidence="3" type="ORF">IE331_14185</name>
</gene>
<dbReference type="GO" id="GO:0016491">
    <property type="term" value="F:oxidoreductase activity"/>
    <property type="evidence" value="ECO:0007669"/>
    <property type="project" value="UniProtKB-KW"/>
</dbReference>
<dbReference type="PRINTS" id="PR00080">
    <property type="entry name" value="SDRFAMILY"/>
</dbReference>
<dbReference type="Proteomes" id="UP000616839">
    <property type="component" value="Unassembled WGS sequence"/>
</dbReference>
<dbReference type="PROSITE" id="PS00061">
    <property type="entry name" value="ADH_SHORT"/>
    <property type="match status" value="1"/>
</dbReference>
<comment type="caution">
    <text evidence="3">The sequence shown here is derived from an EMBL/GenBank/DDBJ whole genome shotgun (WGS) entry which is preliminary data.</text>
</comment>
<dbReference type="FunFam" id="3.40.50.720:FF:000084">
    <property type="entry name" value="Short-chain dehydrogenase reductase"/>
    <property type="match status" value="1"/>
</dbReference>
<organism evidence="3 4">
    <name type="scientific">Nocardioides donggukensis</name>
    <dbReference type="NCBI Taxonomy" id="2774019"/>
    <lineage>
        <taxon>Bacteria</taxon>
        <taxon>Bacillati</taxon>
        <taxon>Actinomycetota</taxon>
        <taxon>Actinomycetes</taxon>
        <taxon>Propionibacteriales</taxon>
        <taxon>Nocardioidaceae</taxon>
        <taxon>Nocardioides</taxon>
    </lineage>
</organism>